<evidence type="ECO:0000313" key="1">
    <source>
        <dbReference type="EMBL" id="MBN7826632.1"/>
    </source>
</evidence>
<protein>
    <submittedName>
        <fullName evidence="1">Uncharacterized protein</fullName>
    </submittedName>
</protein>
<accession>A0A939DQQ2</accession>
<keyword evidence="2" id="KW-1185">Reference proteome</keyword>
<dbReference type="AlphaFoldDB" id="A0A939DQQ2"/>
<dbReference type="Proteomes" id="UP000664654">
    <property type="component" value="Unassembled WGS sequence"/>
</dbReference>
<proteinExistence type="predicted"/>
<dbReference type="RefSeq" id="WP_206574742.1">
    <property type="nucleotide sequence ID" value="NZ_JAFKCV010000009.1"/>
</dbReference>
<gene>
    <name evidence="1" type="ORF">J0A66_15460</name>
</gene>
<evidence type="ECO:0000313" key="2">
    <source>
        <dbReference type="Proteomes" id="UP000664654"/>
    </source>
</evidence>
<name>A0A939DQQ2_9ALTE</name>
<sequence length="426" mass="46494">MSDFFRRLSLLALLLLSLLLAAGVALVFLTVQDQAWVRADSAEQVDRAETLSGLLPQIKNLHARSHRKQTVTLTEEQMGSLVGLLQRAWPAVQGQVNLHQELSLLVLSIQLPDNPLGAYLNIKAELFPGPGLSLGGLQLGSLSVPDALFTKLLTWLVDWRLGTDIGEELLTRIDRVEMNGQSLTVHLSPMADLLSRLKSIPREALSLEDEQQVNRIAGHLTWLAAQPDHQRLTPYLNGLFTRVVEAISQGAEPVRENEAALLALAIYAGNYRFAHFISGLRDEVGVIPTSNVPLQLAGREDLALHFIYSAAIKLLSEQGISLAIGEFKELMDRARGGSGFSFADLAADMAGIQLALRSTGEPGAAEMAHRLAGVTDESAYFPPVHHLPEGLSKDDFQAAFDKVDSPAYQAQVKAIEQTIQALPIYR</sequence>
<dbReference type="EMBL" id="JAFKCV010000009">
    <property type="protein sequence ID" value="MBN7826632.1"/>
    <property type="molecule type" value="Genomic_DNA"/>
</dbReference>
<comment type="caution">
    <text evidence="1">The sequence shown here is derived from an EMBL/GenBank/DDBJ whole genome shotgun (WGS) entry which is preliminary data.</text>
</comment>
<organism evidence="1 2">
    <name type="scientific">Bowmanella dokdonensis</name>
    <dbReference type="NCBI Taxonomy" id="751969"/>
    <lineage>
        <taxon>Bacteria</taxon>
        <taxon>Pseudomonadati</taxon>
        <taxon>Pseudomonadota</taxon>
        <taxon>Gammaproteobacteria</taxon>
        <taxon>Alteromonadales</taxon>
        <taxon>Alteromonadaceae</taxon>
        <taxon>Bowmanella</taxon>
    </lineage>
</organism>
<reference evidence="1" key="1">
    <citation type="submission" date="2021-03" db="EMBL/GenBank/DDBJ databases">
        <title>novel species isolated from a fishpond in China.</title>
        <authorList>
            <person name="Lu H."/>
            <person name="Cai Z."/>
        </authorList>
    </citation>
    <scope>NUCLEOTIDE SEQUENCE</scope>
    <source>
        <strain evidence="1">JCM 30855</strain>
    </source>
</reference>